<feature type="compositionally biased region" description="Polar residues" evidence="1">
    <location>
        <begin position="275"/>
        <end position="285"/>
    </location>
</feature>
<dbReference type="EMBL" id="VXIV02002742">
    <property type="protein sequence ID" value="KAF6023227.1"/>
    <property type="molecule type" value="Genomic_DNA"/>
</dbReference>
<reference evidence="3" key="1">
    <citation type="submission" date="2020-06" db="EMBL/GenBank/DDBJ databases">
        <title>Draft genome of Bugula neritina, a colonial animal packing powerful symbionts and potential medicines.</title>
        <authorList>
            <person name="Rayko M."/>
        </authorList>
    </citation>
    <scope>NUCLEOTIDE SEQUENCE [LARGE SCALE GENOMIC DNA]</scope>
    <source>
        <strain evidence="3">Kwan_BN1</strain>
    </source>
</reference>
<evidence type="ECO:0000256" key="1">
    <source>
        <dbReference type="SAM" id="MobiDB-lite"/>
    </source>
</evidence>
<dbReference type="OrthoDB" id="9348951at2759"/>
<organism evidence="3 4">
    <name type="scientific">Bugula neritina</name>
    <name type="common">Brown bryozoan</name>
    <name type="synonym">Sertularia neritina</name>
    <dbReference type="NCBI Taxonomy" id="10212"/>
    <lineage>
        <taxon>Eukaryota</taxon>
        <taxon>Metazoa</taxon>
        <taxon>Spiralia</taxon>
        <taxon>Lophotrochozoa</taxon>
        <taxon>Bryozoa</taxon>
        <taxon>Gymnolaemata</taxon>
        <taxon>Cheilostomatida</taxon>
        <taxon>Flustrina</taxon>
        <taxon>Buguloidea</taxon>
        <taxon>Bugulidae</taxon>
        <taxon>Bugula</taxon>
    </lineage>
</organism>
<evidence type="ECO:0000259" key="2">
    <source>
        <dbReference type="Pfam" id="PF13922"/>
    </source>
</evidence>
<evidence type="ECO:0000313" key="4">
    <source>
        <dbReference type="Proteomes" id="UP000593567"/>
    </source>
</evidence>
<evidence type="ECO:0000313" key="3">
    <source>
        <dbReference type="EMBL" id="KAF6023227.1"/>
    </source>
</evidence>
<comment type="caution">
    <text evidence="3">The sequence shown here is derived from an EMBL/GenBank/DDBJ whole genome shotgun (WGS) entry which is preliminary data.</text>
</comment>
<feature type="domain" description="Protein ASX-like PHD" evidence="2">
    <location>
        <begin position="329"/>
        <end position="373"/>
    </location>
</feature>
<feature type="compositionally biased region" description="Low complexity" evidence="1">
    <location>
        <begin position="286"/>
        <end position="297"/>
    </location>
</feature>
<protein>
    <recommendedName>
        <fullName evidence="2">Protein ASX-like PHD domain-containing protein</fullName>
    </recommendedName>
</protein>
<proteinExistence type="predicted"/>
<sequence length="374" mass="40012">MAENNSAGEKVTKVVPIVVRNPHGQVVTTLANCNPLLTQMIKSPVNSQTPTAAPIKKNKTLQNNLPTILRYRNKNPMIVTLRKNPNIVPGKLSVSKAVNEVLAKVRSPANGSKPSPVIVTVSSNGSVTSKIIPKSLNLERSKQICESSKQGSQTLDLERSYEICKQVLGKSVEGATIVVLGPGGKRKIISNKPVRNRHLLDTATSSSSNGLYSSDIPVYKNKFRNGKSQLTLSGHVFLALNKDEDGYAAKAYKRRTAFRQKPKKKLIKLPTGKKATNQVPASSVPTTATSGDTSITTESKSNTSQPSSVTTLTDTIYATQPVLSVTESKTNIMNGVSSLLNSCMCSQRALVVCNNCGAFCHAECGSKGLCLACC</sequence>
<dbReference type="AlphaFoldDB" id="A0A7J7JB78"/>
<feature type="compositionally biased region" description="Polar residues" evidence="1">
    <location>
        <begin position="298"/>
        <end position="308"/>
    </location>
</feature>
<feature type="region of interest" description="Disordered" evidence="1">
    <location>
        <begin position="270"/>
        <end position="308"/>
    </location>
</feature>
<dbReference type="GO" id="GO:0003677">
    <property type="term" value="F:DNA binding"/>
    <property type="evidence" value="ECO:0007669"/>
    <property type="project" value="InterPro"/>
</dbReference>
<keyword evidence="4" id="KW-1185">Reference proteome</keyword>
<dbReference type="Pfam" id="PF13922">
    <property type="entry name" value="PHD_3"/>
    <property type="match status" value="1"/>
</dbReference>
<gene>
    <name evidence="3" type="ORF">EB796_018459</name>
</gene>
<dbReference type="Proteomes" id="UP000593567">
    <property type="component" value="Unassembled WGS sequence"/>
</dbReference>
<accession>A0A7J7JB78</accession>
<dbReference type="InterPro" id="IPR026905">
    <property type="entry name" value="ASX-like_PHD"/>
</dbReference>
<name>A0A7J7JB78_BUGNE</name>